<sequence>MEKSRLGHIKFINCLPLSYSLLYGGYDEGLDIYADVPAKLNRLIVQGQLDVSPVSSIVYAQHSEKFLIMPDVSISAEGALRSILLVSKKPIAELNQASVALTAKSETSHCLLKIVLHDAYQAVPGCYITEASTAEEALADADAVLFIGDDALFNYHNRQQGLFYYDIGAEWKQLTGLPMVYAVWVVRRRFARTQPELLQTVYERVTGGFRHGLANIDQAVAAFADKLPFSCDQISTYLKLLNWSLTPAHQQALLSFYQRAYHIGLLEQAPEIAFAEVLR</sequence>
<dbReference type="Proteomes" id="UP000214880">
    <property type="component" value="Unassembled WGS sequence"/>
</dbReference>
<dbReference type="HAMAP" id="MF_00995">
    <property type="entry name" value="MqnA"/>
    <property type="match status" value="1"/>
</dbReference>
<name>A0A1G9P4Z5_9FIRM</name>
<comment type="similarity">
    <text evidence="4">Belongs to the MqnA/MqnD family. MqnA subfamily.</text>
</comment>
<evidence type="ECO:0000313" key="5">
    <source>
        <dbReference type="EMBL" id="SDL93888.1"/>
    </source>
</evidence>
<accession>A0A1G9P4Z5</accession>
<dbReference type="SUPFAM" id="SSF53850">
    <property type="entry name" value="Periplasmic binding protein-like II"/>
    <property type="match status" value="1"/>
</dbReference>
<dbReference type="Gene3D" id="3.40.190.10">
    <property type="entry name" value="Periplasmic binding protein-like II"/>
    <property type="match status" value="2"/>
</dbReference>
<dbReference type="UniPathway" id="UPA00079"/>
<dbReference type="Pfam" id="PF02621">
    <property type="entry name" value="VitK2_biosynth"/>
    <property type="match status" value="1"/>
</dbReference>
<dbReference type="EC" id="4.2.1.151" evidence="4"/>
<keyword evidence="3 4" id="KW-0456">Lyase</keyword>
<keyword evidence="6" id="KW-1185">Reference proteome</keyword>
<dbReference type="AlphaFoldDB" id="A0A1G9P4Z5"/>
<dbReference type="InterPro" id="IPR003773">
    <property type="entry name" value="Menaquinone_biosynth"/>
</dbReference>
<reference evidence="5 6" key="1">
    <citation type="submission" date="2016-10" db="EMBL/GenBank/DDBJ databases">
        <authorList>
            <person name="de Groot N.N."/>
        </authorList>
    </citation>
    <scope>NUCLEOTIDE SEQUENCE [LARGE SCALE GENOMIC DNA]</scope>
    <source>
        <strain evidence="5 6">DSM 1736</strain>
    </source>
</reference>
<comment type="pathway">
    <text evidence="1 4">Quinol/quinone metabolism; menaquinone biosynthesis.</text>
</comment>
<protein>
    <recommendedName>
        <fullName evidence="4">Chorismate dehydratase</fullName>
        <ecNumber evidence="4">4.2.1.151</ecNumber>
    </recommendedName>
    <alternativeName>
        <fullName evidence="4">Menaquinone biosynthetic enzyme MqnA</fullName>
    </alternativeName>
</protein>
<evidence type="ECO:0000256" key="2">
    <source>
        <dbReference type="ARBA" id="ARBA00022428"/>
    </source>
</evidence>
<organism evidence="5 6">
    <name type="scientific">Dendrosporobacter quercicolus</name>
    <dbReference type="NCBI Taxonomy" id="146817"/>
    <lineage>
        <taxon>Bacteria</taxon>
        <taxon>Bacillati</taxon>
        <taxon>Bacillota</taxon>
        <taxon>Negativicutes</taxon>
        <taxon>Selenomonadales</taxon>
        <taxon>Sporomusaceae</taxon>
        <taxon>Dendrosporobacter</taxon>
    </lineage>
</organism>
<dbReference type="RefSeq" id="WP_092069660.1">
    <property type="nucleotide sequence ID" value="NZ_FNHB01000001.1"/>
</dbReference>
<evidence type="ECO:0000256" key="4">
    <source>
        <dbReference type="HAMAP-Rule" id="MF_00995"/>
    </source>
</evidence>
<evidence type="ECO:0000256" key="1">
    <source>
        <dbReference type="ARBA" id="ARBA00004863"/>
    </source>
</evidence>
<evidence type="ECO:0000256" key="3">
    <source>
        <dbReference type="ARBA" id="ARBA00023239"/>
    </source>
</evidence>
<dbReference type="CDD" id="cd13634">
    <property type="entry name" value="PBP2_Sco4506"/>
    <property type="match status" value="1"/>
</dbReference>
<dbReference type="PANTHER" id="PTHR37690">
    <property type="entry name" value="CHORISMATE DEHYDRATASE"/>
    <property type="match status" value="1"/>
</dbReference>
<comment type="function">
    <text evidence="4">Catalyzes the dehydration of chorismate into 3-[(1-carboxyvinyl)oxy]benzoate, a step in the biosynthesis of menaquinone (MK, vitamin K2).</text>
</comment>
<proteinExistence type="inferred from homology"/>
<dbReference type="EMBL" id="FNHB01000001">
    <property type="protein sequence ID" value="SDL93888.1"/>
    <property type="molecule type" value="Genomic_DNA"/>
</dbReference>
<gene>
    <name evidence="4" type="primary">mqnA</name>
    <name evidence="5" type="ORF">SAMN04488502_1011230</name>
</gene>
<evidence type="ECO:0000313" key="6">
    <source>
        <dbReference type="Proteomes" id="UP000214880"/>
    </source>
</evidence>
<dbReference type="GO" id="GO:0016836">
    <property type="term" value="F:hydro-lyase activity"/>
    <property type="evidence" value="ECO:0007669"/>
    <property type="project" value="UniProtKB-UniRule"/>
</dbReference>
<dbReference type="InterPro" id="IPR030868">
    <property type="entry name" value="MqnA"/>
</dbReference>
<dbReference type="PANTHER" id="PTHR37690:SF1">
    <property type="entry name" value="CHORISMATE DEHYDRATASE"/>
    <property type="match status" value="1"/>
</dbReference>
<dbReference type="GO" id="GO:0009234">
    <property type="term" value="P:menaquinone biosynthetic process"/>
    <property type="evidence" value="ECO:0007669"/>
    <property type="project" value="UniProtKB-UniRule"/>
</dbReference>
<dbReference type="OrthoDB" id="9810112at2"/>
<dbReference type="STRING" id="146817.SAMN04488502_1011230"/>
<keyword evidence="2 4" id="KW-0474">Menaquinone biosynthesis</keyword>
<comment type="catalytic activity">
    <reaction evidence="4">
        <text>chorismate = 3-[(1-carboxyvinyl)-oxy]benzoate + H2O</text>
        <dbReference type="Rhea" id="RHEA:40051"/>
        <dbReference type="ChEBI" id="CHEBI:15377"/>
        <dbReference type="ChEBI" id="CHEBI:29748"/>
        <dbReference type="ChEBI" id="CHEBI:76981"/>
        <dbReference type="EC" id="4.2.1.151"/>
    </reaction>
</comment>